<dbReference type="EMBL" id="GBXM01044595">
    <property type="protein sequence ID" value="JAH63982.1"/>
    <property type="molecule type" value="Transcribed_RNA"/>
</dbReference>
<sequence>MHQIRKCQSTLIPASLEEFFTYSGIFATP</sequence>
<dbReference type="InterPro" id="IPR001148">
    <property type="entry name" value="CA_dom"/>
</dbReference>
<feature type="domain" description="Alpha-carbonic anhydrase" evidence="1">
    <location>
        <begin position="1"/>
        <end position="29"/>
    </location>
</feature>
<proteinExistence type="predicted"/>
<protein>
    <recommendedName>
        <fullName evidence="1">Alpha-carbonic anhydrase domain-containing protein</fullName>
    </recommendedName>
</protein>
<reference evidence="2" key="2">
    <citation type="journal article" date="2015" name="Fish Shellfish Immunol.">
        <title>Early steps in the European eel (Anguilla anguilla)-Vibrio vulnificus interaction in the gills: Role of the RtxA13 toxin.</title>
        <authorList>
            <person name="Callol A."/>
            <person name="Pajuelo D."/>
            <person name="Ebbesson L."/>
            <person name="Teles M."/>
            <person name="MacKenzie S."/>
            <person name="Amaro C."/>
        </authorList>
    </citation>
    <scope>NUCLEOTIDE SEQUENCE</scope>
</reference>
<evidence type="ECO:0000259" key="1">
    <source>
        <dbReference type="PROSITE" id="PS51144"/>
    </source>
</evidence>
<dbReference type="PROSITE" id="PS51144">
    <property type="entry name" value="ALPHA_CA_2"/>
    <property type="match status" value="1"/>
</dbReference>
<dbReference type="AlphaFoldDB" id="A0A0E9UDY3"/>
<evidence type="ECO:0000313" key="2">
    <source>
        <dbReference type="EMBL" id="JAH63982.1"/>
    </source>
</evidence>
<accession>A0A0E9UDY3</accession>
<reference evidence="2" key="1">
    <citation type="submission" date="2014-11" db="EMBL/GenBank/DDBJ databases">
        <authorList>
            <person name="Amaro Gonzalez C."/>
        </authorList>
    </citation>
    <scope>NUCLEOTIDE SEQUENCE</scope>
</reference>
<organism evidence="2">
    <name type="scientific">Anguilla anguilla</name>
    <name type="common">European freshwater eel</name>
    <name type="synonym">Muraena anguilla</name>
    <dbReference type="NCBI Taxonomy" id="7936"/>
    <lineage>
        <taxon>Eukaryota</taxon>
        <taxon>Metazoa</taxon>
        <taxon>Chordata</taxon>
        <taxon>Craniata</taxon>
        <taxon>Vertebrata</taxon>
        <taxon>Euteleostomi</taxon>
        <taxon>Actinopterygii</taxon>
        <taxon>Neopterygii</taxon>
        <taxon>Teleostei</taxon>
        <taxon>Anguilliformes</taxon>
        <taxon>Anguillidae</taxon>
        <taxon>Anguilla</taxon>
    </lineage>
</organism>
<name>A0A0E9UDY3_ANGAN</name>